<comment type="caution">
    <text evidence="2">The sequence shown here is derived from an EMBL/GenBank/DDBJ whole genome shotgun (WGS) entry which is preliminary data.</text>
</comment>
<protein>
    <recommendedName>
        <fullName evidence="4">Stressosome-associated protein Prli42</fullName>
    </recommendedName>
</protein>
<dbReference type="EMBL" id="JALP01000166">
    <property type="protein sequence ID" value="THG90211.1"/>
    <property type="molecule type" value="Genomic_DNA"/>
</dbReference>
<organism evidence="2 3">
    <name type="scientific">Alkalihalobacillus alcalophilus ATCC 27647 = CGMCC 1.3604</name>
    <dbReference type="NCBI Taxonomy" id="1218173"/>
    <lineage>
        <taxon>Bacteria</taxon>
        <taxon>Bacillati</taxon>
        <taxon>Bacillota</taxon>
        <taxon>Bacilli</taxon>
        <taxon>Bacillales</taxon>
        <taxon>Bacillaceae</taxon>
        <taxon>Alkalihalobacillus</taxon>
    </lineage>
</organism>
<gene>
    <name evidence="2" type="ORF">AJ85_12045</name>
</gene>
<sequence>MPRKFQKAIIYIMIITMVLGTVLMGVSIF</sequence>
<name>A0A4S4JYC4_ALKAL</name>
<accession>A0A4S4JYC4</accession>
<dbReference type="RefSeq" id="WP_152563068.1">
    <property type="nucleotide sequence ID" value="NZ_ALPT02000095.1"/>
</dbReference>
<dbReference type="NCBIfam" id="NF033880">
    <property type="entry name" value="Prli42"/>
    <property type="match status" value="1"/>
</dbReference>
<evidence type="ECO:0008006" key="4">
    <source>
        <dbReference type="Google" id="ProtNLM"/>
    </source>
</evidence>
<keyword evidence="1" id="KW-0812">Transmembrane</keyword>
<evidence type="ECO:0000313" key="3">
    <source>
        <dbReference type="Proteomes" id="UP000297014"/>
    </source>
</evidence>
<dbReference type="InterPro" id="IPR049722">
    <property type="entry name" value="Prli42-like"/>
</dbReference>
<dbReference type="Proteomes" id="UP000297014">
    <property type="component" value="Unassembled WGS sequence"/>
</dbReference>
<dbReference type="AlphaFoldDB" id="A0A4S4JYC4"/>
<evidence type="ECO:0000256" key="1">
    <source>
        <dbReference type="SAM" id="Phobius"/>
    </source>
</evidence>
<proteinExistence type="predicted"/>
<feature type="transmembrane region" description="Helical" evidence="1">
    <location>
        <begin position="9"/>
        <end position="28"/>
    </location>
</feature>
<keyword evidence="1" id="KW-0472">Membrane</keyword>
<reference evidence="2 3" key="1">
    <citation type="submission" date="2014-01" db="EMBL/GenBank/DDBJ databases">
        <title>Draft genome sequencing of Bacillus alcalophilus CGMCC 1.3604.</title>
        <authorList>
            <person name="Yang J."/>
            <person name="Diao L."/>
            <person name="Yang S."/>
        </authorList>
    </citation>
    <scope>NUCLEOTIDE SEQUENCE [LARGE SCALE GENOMIC DNA]</scope>
    <source>
        <strain evidence="2 3">CGMCC 1.3604</strain>
    </source>
</reference>
<keyword evidence="1" id="KW-1133">Transmembrane helix</keyword>
<evidence type="ECO:0000313" key="2">
    <source>
        <dbReference type="EMBL" id="THG90211.1"/>
    </source>
</evidence>